<organism evidence="2 3">
    <name type="scientific">Candidatus Ornithospirochaeta stercoravium</name>
    <dbReference type="NCBI Taxonomy" id="2840897"/>
    <lineage>
        <taxon>Bacteria</taxon>
        <taxon>Pseudomonadati</taxon>
        <taxon>Spirochaetota</taxon>
        <taxon>Spirochaetia</taxon>
        <taxon>Spirochaetales</taxon>
        <taxon>Spirochaetaceae</taxon>
        <taxon>Spirochaetaceae incertae sedis</taxon>
        <taxon>Candidatus Ornithospirochaeta</taxon>
    </lineage>
</organism>
<sequence>MKGWEYGSKIIGTDVASQMGQAYILMVNETISDLEYAINTRGSSNLSIPVLQGFLFENWAAETFNVDAIAAGSKDRAFVPELNTRNSVDIHLTTGADYSAKSYKDGSSSAKEQARLDYVTGSPRYEGMGRLVPEDQLDDAIKEAHRQYLRNSQTRPDVATSYKETEGALTDRISNNKGIESKPVSRQELNEIAEERKTESFKAAKHGITTDSAINLKYLFKQATNAGITSAAISVAIRIAPELISIIGYLVKEGEIDKDKIAKLGKDAVSSAGTGFIRGAVSSALYIQCAKGAFGEAFKNISPMALGVAVSLVLDTIWNGIKVAQGKMTALEMGDAFAKSVAITAGYTAGAKIGGMIGQAIGLGAPIIGYIVGSLVGAGACVAYNWSKKKLISVCIDTGFTCFGLVKQDYSIPPEVLKQLGIPFAELNETTLSTSKLDTISLDTTHLDTIRLDIVEFIILRRGLIGVNTVGYVME</sequence>
<comment type="caution">
    <text evidence="2">The sequence shown here is derived from an EMBL/GenBank/DDBJ whole genome shotgun (WGS) entry which is preliminary data.</text>
</comment>
<protein>
    <submittedName>
        <fullName evidence="2">Uncharacterized protein</fullName>
    </submittedName>
</protein>
<dbReference type="EMBL" id="JADIMF010000020">
    <property type="protein sequence ID" value="MBO8468433.1"/>
    <property type="molecule type" value="Genomic_DNA"/>
</dbReference>
<dbReference type="Proteomes" id="UP000810292">
    <property type="component" value="Unassembled WGS sequence"/>
</dbReference>
<keyword evidence="1" id="KW-0472">Membrane</keyword>
<dbReference type="AlphaFoldDB" id="A0A9D9IAZ4"/>
<feature type="transmembrane region" description="Helical" evidence="1">
    <location>
        <begin position="367"/>
        <end position="386"/>
    </location>
</feature>
<gene>
    <name evidence="2" type="ORF">IAA72_01435</name>
</gene>
<evidence type="ECO:0000256" key="1">
    <source>
        <dbReference type="SAM" id="Phobius"/>
    </source>
</evidence>
<name>A0A9D9IAZ4_9SPIO</name>
<evidence type="ECO:0000313" key="3">
    <source>
        <dbReference type="Proteomes" id="UP000810292"/>
    </source>
</evidence>
<reference evidence="2" key="1">
    <citation type="submission" date="2020-10" db="EMBL/GenBank/DDBJ databases">
        <authorList>
            <person name="Gilroy R."/>
        </authorList>
    </citation>
    <scope>NUCLEOTIDE SEQUENCE</scope>
    <source>
        <strain evidence="2">14700</strain>
    </source>
</reference>
<accession>A0A9D9IAZ4</accession>
<keyword evidence="1" id="KW-0812">Transmembrane</keyword>
<keyword evidence="1" id="KW-1133">Transmembrane helix</keyword>
<proteinExistence type="predicted"/>
<reference evidence="2" key="2">
    <citation type="journal article" date="2021" name="PeerJ">
        <title>Extensive microbial diversity within the chicken gut microbiome revealed by metagenomics and culture.</title>
        <authorList>
            <person name="Gilroy R."/>
            <person name="Ravi A."/>
            <person name="Getino M."/>
            <person name="Pursley I."/>
            <person name="Horton D.L."/>
            <person name="Alikhan N.F."/>
            <person name="Baker D."/>
            <person name="Gharbi K."/>
            <person name="Hall N."/>
            <person name="Watson M."/>
            <person name="Adriaenssens E.M."/>
            <person name="Foster-Nyarko E."/>
            <person name="Jarju S."/>
            <person name="Secka A."/>
            <person name="Antonio M."/>
            <person name="Oren A."/>
            <person name="Chaudhuri R.R."/>
            <person name="La Ragione R."/>
            <person name="Hildebrand F."/>
            <person name="Pallen M.J."/>
        </authorList>
    </citation>
    <scope>NUCLEOTIDE SEQUENCE</scope>
    <source>
        <strain evidence="2">14700</strain>
    </source>
</reference>
<evidence type="ECO:0000313" key="2">
    <source>
        <dbReference type="EMBL" id="MBO8468433.1"/>
    </source>
</evidence>